<evidence type="ECO:0000313" key="2">
    <source>
        <dbReference type="Proteomes" id="UP000076088"/>
    </source>
</evidence>
<gene>
    <name evidence="1" type="ORF">ATM17_12805</name>
</gene>
<dbReference type="KEGG" id="smaz:LH19_07015"/>
<dbReference type="Proteomes" id="UP000076088">
    <property type="component" value="Chromosome"/>
</dbReference>
<proteinExistence type="predicted"/>
<name>A0AAC8Z131_SPHMC</name>
<sequence length="63" mass="6964">MTLLSTLRTIFRRPQPVTCADAGRLGNLVRHEKERAKIRAKTIALAEQIGKPELAEPLKGAVE</sequence>
<accession>A0AAC8Z131</accession>
<protein>
    <submittedName>
        <fullName evidence="1">Uncharacterized protein</fullName>
    </submittedName>
</protein>
<evidence type="ECO:0000313" key="1">
    <source>
        <dbReference type="EMBL" id="AMU89916.1"/>
    </source>
</evidence>
<reference evidence="2" key="1">
    <citation type="submission" date="2015-11" db="EMBL/GenBank/DDBJ databases">
        <title>Complete genome sequence of a polyethylene-glycol degrader Sphingopyxis macrogoltabida 203N (NBRC 111659).</title>
        <authorList>
            <person name="Yoshiyuki O."/>
            <person name="Shouta N."/>
            <person name="Nagata Y."/>
            <person name="Numata M."/>
            <person name="Tsuchikane K."/>
            <person name="Hosoyama A."/>
            <person name="Yamazoe A."/>
            <person name="Tsuda M."/>
            <person name="Fujita N."/>
            <person name="Kawai F."/>
        </authorList>
    </citation>
    <scope>NUCLEOTIDE SEQUENCE [LARGE SCALE GENOMIC DNA]</scope>
    <source>
        <strain evidence="2">203N</strain>
    </source>
</reference>
<dbReference type="AlphaFoldDB" id="A0AAC8Z131"/>
<dbReference type="RefSeq" id="WP_054726236.1">
    <property type="nucleotide sequence ID" value="NZ_CP009429.1"/>
</dbReference>
<dbReference type="EMBL" id="CP013344">
    <property type="protein sequence ID" value="AMU89916.1"/>
    <property type="molecule type" value="Genomic_DNA"/>
</dbReference>
<organism evidence="1 2">
    <name type="scientific">Sphingopyxis macrogoltabida</name>
    <name type="common">Sphingomonas macrogoltabidus</name>
    <dbReference type="NCBI Taxonomy" id="33050"/>
    <lineage>
        <taxon>Bacteria</taxon>
        <taxon>Pseudomonadati</taxon>
        <taxon>Pseudomonadota</taxon>
        <taxon>Alphaproteobacteria</taxon>
        <taxon>Sphingomonadales</taxon>
        <taxon>Sphingomonadaceae</taxon>
        <taxon>Sphingopyxis</taxon>
    </lineage>
</organism>
<reference evidence="1 2" key="2">
    <citation type="journal article" date="2016" name="Genome Announc.">
        <title>Complete Genome Sequence of Sphingopyxis macrogoltabida Strain 203N (NBRC 111659), a Polyethylene Glycol Degrader.</title>
        <authorList>
            <person name="Ohtsubo Y."/>
            <person name="Nonoyama S."/>
            <person name="Nagata Y."/>
            <person name="Numata M."/>
            <person name="Tsuchikane K."/>
            <person name="Hosoyama A."/>
            <person name="Yamazoe A."/>
            <person name="Tsuda M."/>
            <person name="Fujita N."/>
            <person name="Kawai F."/>
        </authorList>
    </citation>
    <scope>NUCLEOTIDE SEQUENCE [LARGE SCALE GENOMIC DNA]</scope>
    <source>
        <strain evidence="1 2">203N</strain>
    </source>
</reference>
<keyword evidence="2" id="KW-1185">Reference proteome</keyword>